<dbReference type="RefSeq" id="WP_240826165.1">
    <property type="nucleotide sequence ID" value="NZ_JAKWBL010000001.1"/>
</dbReference>
<evidence type="ECO:0008006" key="3">
    <source>
        <dbReference type="Google" id="ProtNLM"/>
    </source>
</evidence>
<evidence type="ECO:0000313" key="1">
    <source>
        <dbReference type="EMBL" id="MCH5596746.1"/>
    </source>
</evidence>
<reference evidence="1 2" key="1">
    <citation type="submission" date="2022-02" db="EMBL/GenBank/DDBJ databases">
        <authorList>
            <person name="Min J."/>
        </authorList>
    </citation>
    <scope>NUCLEOTIDE SEQUENCE [LARGE SCALE GENOMIC DNA]</scope>
    <source>
        <strain evidence="1 2">GR10-1</strain>
    </source>
</reference>
<accession>A0ABS9SEF9</accession>
<evidence type="ECO:0000313" key="2">
    <source>
        <dbReference type="Proteomes" id="UP001202248"/>
    </source>
</evidence>
<dbReference type="EMBL" id="JAKWBL010000001">
    <property type="protein sequence ID" value="MCH5596746.1"/>
    <property type="molecule type" value="Genomic_DNA"/>
</dbReference>
<proteinExistence type="predicted"/>
<sequence length="63" mass="7060">MKILLEIPDDKAPALMAVLSDISYVKTSVLPKKKTVYLLSIYDKPETQNLSAKQINDLLQLLS</sequence>
<gene>
    <name evidence="1" type="ORF">MKP09_01810</name>
</gene>
<protein>
    <recommendedName>
        <fullName evidence="3">ACT domain-containing protein</fullName>
    </recommendedName>
</protein>
<comment type="caution">
    <text evidence="1">The sequence shown here is derived from an EMBL/GenBank/DDBJ whole genome shotgun (WGS) entry which is preliminary data.</text>
</comment>
<keyword evidence="2" id="KW-1185">Reference proteome</keyword>
<organism evidence="1 2">
    <name type="scientific">Niabella ginsengisoli</name>
    <dbReference type="NCBI Taxonomy" id="522298"/>
    <lineage>
        <taxon>Bacteria</taxon>
        <taxon>Pseudomonadati</taxon>
        <taxon>Bacteroidota</taxon>
        <taxon>Chitinophagia</taxon>
        <taxon>Chitinophagales</taxon>
        <taxon>Chitinophagaceae</taxon>
        <taxon>Niabella</taxon>
    </lineage>
</organism>
<dbReference type="Proteomes" id="UP001202248">
    <property type="component" value="Unassembled WGS sequence"/>
</dbReference>
<name>A0ABS9SEF9_9BACT</name>